<reference evidence="5" key="2">
    <citation type="submission" date="2015-01" db="EMBL/GenBank/DDBJ databases">
        <title>Draft genome sequence of potential hydrocarbon metabolising strain of Rhodococcus rhodochrous.</title>
        <authorList>
            <person name="Aggarwal R.K."/>
            <person name="Dawar C."/>
        </authorList>
    </citation>
    <scope>NUCLEOTIDE SEQUENCE [LARGE SCALE GENOMIC DNA]</scope>
    <source>
        <strain evidence="5">KG-21</strain>
    </source>
</reference>
<reference evidence="4 5" key="1">
    <citation type="journal article" date="2015" name="Genome Announc.">
        <title>Draft Genome Sequence of Rhodococcus rhodochrous Strain KG-21, a Soil Isolate from Oil Fields of Krishna-Godavari Basin, India.</title>
        <authorList>
            <person name="Dawar C."/>
            <person name="Aggarwal R.K."/>
        </authorList>
    </citation>
    <scope>NUCLEOTIDE SEQUENCE [LARGE SCALE GENOMIC DNA]</scope>
    <source>
        <strain evidence="4 5">KG-21</strain>
    </source>
</reference>
<feature type="domain" description="Rhodanese" evidence="3">
    <location>
        <begin position="15"/>
        <end position="138"/>
    </location>
</feature>
<evidence type="ECO:0000313" key="5">
    <source>
        <dbReference type="Proteomes" id="UP000037712"/>
    </source>
</evidence>
<dbReference type="AlphaFoldDB" id="A0A0M9WQ64"/>
<dbReference type="Gene3D" id="3.40.250.10">
    <property type="entry name" value="Rhodanese-like domain"/>
    <property type="match status" value="2"/>
</dbReference>
<dbReference type="EMBL" id="AZYO01000006">
    <property type="protein sequence ID" value="KOS57397.1"/>
    <property type="molecule type" value="Genomic_DNA"/>
</dbReference>
<dbReference type="InterPro" id="IPR036873">
    <property type="entry name" value="Rhodanese-like_dom_sf"/>
</dbReference>
<protein>
    <recommendedName>
        <fullName evidence="3">Rhodanese domain-containing protein</fullName>
    </recommendedName>
</protein>
<dbReference type="SMART" id="SM00450">
    <property type="entry name" value="RHOD"/>
    <property type="match status" value="2"/>
</dbReference>
<evidence type="ECO:0000313" key="4">
    <source>
        <dbReference type="EMBL" id="KOS57397.1"/>
    </source>
</evidence>
<evidence type="ECO:0000256" key="2">
    <source>
        <dbReference type="ARBA" id="ARBA00022737"/>
    </source>
</evidence>
<dbReference type="GO" id="GO:0004792">
    <property type="term" value="F:thiosulfate-cyanide sulfurtransferase activity"/>
    <property type="evidence" value="ECO:0007669"/>
    <property type="project" value="TreeGrafter"/>
</dbReference>
<organism evidence="4 5">
    <name type="scientific">Rhodococcus rhodochrous KG-21</name>
    <dbReference type="NCBI Taxonomy" id="1441923"/>
    <lineage>
        <taxon>Bacteria</taxon>
        <taxon>Bacillati</taxon>
        <taxon>Actinomycetota</taxon>
        <taxon>Actinomycetes</taxon>
        <taxon>Mycobacteriales</taxon>
        <taxon>Nocardiaceae</taxon>
        <taxon>Rhodococcus</taxon>
    </lineage>
</organism>
<comment type="caution">
    <text evidence="4">The sequence shown here is derived from an EMBL/GenBank/DDBJ whole genome shotgun (WGS) entry which is preliminary data.</text>
</comment>
<gene>
    <name evidence="4" type="ORF">Z051_04890</name>
</gene>
<accession>A0A0M9WQ64</accession>
<dbReference type="InterPro" id="IPR001763">
    <property type="entry name" value="Rhodanese-like_dom"/>
</dbReference>
<dbReference type="PROSITE" id="PS50206">
    <property type="entry name" value="RHODANESE_3"/>
    <property type="match status" value="2"/>
</dbReference>
<dbReference type="CDD" id="cd01448">
    <property type="entry name" value="TST_Repeat_1"/>
    <property type="match status" value="1"/>
</dbReference>
<proteinExistence type="predicted"/>
<dbReference type="PATRIC" id="fig|1441923.3.peg.1087"/>
<dbReference type="PANTHER" id="PTHR11364:SF27">
    <property type="entry name" value="SULFURTRANSFERASE"/>
    <property type="match status" value="1"/>
</dbReference>
<evidence type="ECO:0000256" key="1">
    <source>
        <dbReference type="ARBA" id="ARBA00022679"/>
    </source>
</evidence>
<dbReference type="Proteomes" id="UP000037712">
    <property type="component" value="Unassembled WGS sequence"/>
</dbReference>
<dbReference type="SUPFAM" id="SSF52821">
    <property type="entry name" value="Rhodanese/Cell cycle control phosphatase"/>
    <property type="match status" value="2"/>
</dbReference>
<dbReference type="PANTHER" id="PTHR11364">
    <property type="entry name" value="THIOSULFATE SULFERTANSFERASE"/>
    <property type="match status" value="1"/>
</dbReference>
<dbReference type="RefSeq" id="WP_003935882.1">
    <property type="nucleotide sequence ID" value="NZ_AZYO01000006.1"/>
</dbReference>
<dbReference type="InterPro" id="IPR045078">
    <property type="entry name" value="TST/MPST-like"/>
</dbReference>
<sequence>MDELVSVQWLAEHLDDPRLRVFDATVQVTRRLWVPTIRSGRREWRQGHIPGSAFANLFDLSDPDRPKRTLTTPTPEWFSARAGALGIADDSQVVVYDRRENMWAARLWWMLRTFGFDNAAVLDGGWTAWQKQDYPVCTTRCGYPPATFHATARPDLVVDKQAVLEALEDPDVVLINALGRRQHRGDVNEYGRRGHIPGSRNVTAWEILDRTTQCYRPLPELRSKVGSALEAERVITYCGAGAAASSLAHVLVRLGHPHVAIYEGGLLEWCADRHLPLETGS</sequence>
<feature type="domain" description="Rhodanese" evidence="3">
    <location>
        <begin position="192"/>
        <end position="278"/>
    </location>
</feature>
<dbReference type="Pfam" id="PF00581">
    <property type="entry name" value="Rhodanese"/>
    <property type="match status" value="2"/>
</dbReference>
<evidence type="ECO:0000259" key="3">
    <source>
        <dbReference type="PROSITE" id="PS50206"/>
    </source>
</evidence>
<keyword evidence="2" id="KW-0677">Repeat</keyword>
<keyword evidence="1" id="KW-0808">Transferase</keyword>
<name>A0A0M9WQ64_RHORH</name>